<evidence type="ECO:0000313" key="1">
    <source>
        <dbReference type="EMBL" id="EDP12974.1"/>
    </source>
</evidence>
<dbReference type="EMBL" id="ABCC02000057">
    <property type="protein sequence ID" value="EDP12974.1"/>
    <property type="molecule type" value="Genomic_DNA"/>
</dbReference>
<dbReference type="HOGENOM" id="CLU_3097311_0_0_9"/>
<sequence>MADKVEDIPNLEKDLNCSYPAEPMEGLFLKMVKGQLEKTEKNPNDYLWNSF</sequence>
<reference evidence="1 2" key="2">
    <citation type="submission" date="2007-09" db="EMBL/GenBank/DDBJ databases">
        <title>Draft genome sequence of Clostridium bolteae (ATCC BAA-613).</title>
        <authorList>
            <person name="Sudarsanam P."/>
            <person name="Ley R."/>
            <person name="Guruge J."/>
            <person name="Turnbaugh P.J."/>
            <person name="Mahowald M."/>
            <person name="Liep D."/>
            <person name="Gordon J."/>
        </authorList>
    </citation>
    <scope>NUCLEOTIDE SEQUENCE [LARGE SCALE GENOMIC DNA]</scope>
    <source>
        <strain evidence="2">ATCC BAA-613 / DSM 15670 / CCUG 46953 / JCM 12243 / WAL 16351</strain>
    </source>
</reference>
<reference evidence="1 2" key="1">
    <citation type="submission" date="2007-08" db="EMBL/GenBank/DDBJ databases">
        <authorList>
            <person name="Fulton L."/>
            <person name="Clifton S."/>
            <person name="Fulton B."/>
            <person name="Xu J."/>
            <person name="Minx P."/>
            <person name="Pepin K.H."/>
            <person name="Johnson M."/>
            <person name="Thiruvilangam P."/>
            <person name="Bhonagiri V."/>
            <person name="Nash W.E."/>
            <person name="Mardis E.R."/>
            <person name="Wilson R.K."/>
        </authorList>
    </citation>
    <scope>NUCLEOTIDE SEQUENCE [LARGE SCALE GENOMIC DNA]</scope>
    <source>
        <strain evidence="2">ATCC BAA-613 / DSM 15670 / CCUG 46953 / JCM 12243 / WAL 16351</strain>
    </source>
</reference>
<proteinExistence type="predicted"/>
<name>A8S3G3_ENTBW</name>
<dbReference type="PaxDb" id="411902-CLOBOL_06606"/>
<dbReference type="eggNOG" id="COG1670">
    <property type="taxonomic scope" value="Bacteria"/>
</dbReference>
<organism evidence="1 2">
    <name type="scientific">Enterocloster bolteae (strain ATCC BAA-613 / DSM 15670 / CCUG 46953 / JCM 12243 / WAL 16351)</name>
    <name type="common">Clostridium bolteae</name>
    <dbReference type="NCBI Taxonomy" id="411902"/>
    <lineage>
        <taxon>Bacteria</taxon>
        <taxon>Bacillati</taxon>
        <taxon>Bacillota</taxon>
        <taxon>Clostridia</taxon>
        <taxon>Lachnospirales</taxon>
        <taxon>Lachnospiraceae</taxon>
        <taxon>Enterocloster</taxon>
    </lineage>
</organism>
<protein>
    <submittedName>
        <fullName evidence="1">Uncharacterized protein</fullName>
    </submittedName>
</protein>
<accession>A8S3G3</accession>
<comment type="caution">
    <text evidence="1">The sequence shown here is derived from an EMBL/GenBank/DDBJ whole genome shotgun (WGS) entry which is preliminary data.</text>
</comment>
<dbReference type="AlphaFoldDB" id="A8S3G3"/>
<evidence type="ECO:0000313" key="2">
    <source>
        <dbReference type="Proteomes" id="UP000005396"/>
    </source>
</evidence>
<gene>
    <name evidence="1" type="ORF">CLOBOL_06606</name>
</gene>
<dbReference type="Proteomes" id="UP000005396">
    <property type="component" value="Unassembled WGS sequence"/>
</dbReference>